<name>A0AA39C959_9HYME</name>
<organism evidence="1 2">
    <name type="scientific">Microctonus aethiopoides</name>
    <dbReference type="NCBI Taxonomy" id="144406"/>
    <lineage>
        <taxon>Eukaryota</taxon>
        <taxon>Metazoa</taxon>
        <taxon>Ecdysozoa</taxon>
        <taxon>Arthropoda</taxon>
        <taxon>Hexapoda</taxon>
        <taxon>Insecta</taxon>
        <taxon>Pterygota</taxon>
        <taxon>Neoptera</taxon>
        <taxon>Endopterygota</taxon>
        <taxon>Hymenoptera</taxon>
        <taxon>Apocrita</taxon>
        <taxon>Ichneumonoidea</taxon>
        <taxon>Braconidae</taxon>
        <taxon>Euphorinae</taxon>
        <taxon>Microctonus</taxon>
    </lineage>
</organism>
<evidence type="ECO:0000313" key="1">
    <source>
        <dbReference type="EMBL" id="KAK0160195.1"/>
    </source>
</evidence>
<reference evidence="1" key="2">
    <citation type="submission" date="2023-03" db="EMBL/GenBank/DDBJ databases">
        <authorList>
            <person name="Inwood S.N."/>
            <person name="Skelly J.G."/>
            <person name="Guhlin J."/>
            <person name="Harrop T.W.R."/>
            <person name="Goldson S.G."/>
            <person name="Dearden P.K."/>
        </authorList>
    </citation>
    <scope>NUCLEOTIDE SEQUENCE</scope>
    <source>
        <strain evidence="1">Irish</strain>
        <tissue evidence="1">Whole body</tissue>
    </source>
</reference>
<evidence type="ECO:0000313" key="2">
    <source>
        <dbReference type="Proteomes" id="UP001168990"/>
    </source>
</evidence>
<dbReference type="AlphaFoldDB" id="A0AA39C959"/>
<dbReference type="EMBL" id="JAQQBS010001423">
    <property type="protein sequence ID" value="KAK0160195.1"/>
    <property type="molecule type" value="Genomic_DNA"/>
</dbReference>
<dbReference type="Proteomes" id="UP001168990">
    <property type="component" value="Unassembled WGS sequence"/>
</dbReference>
<protein>
    <submittedName>
        <fullName evidence="1">Uncharacterized protein</fullName>
    </submittedName>
</protein>
<keyword evidence="2" id="KW-1185">Reference proteome</keyword>
<sequence length="99" mass="11285">MKSPISTVNDDLDNNIRSNFEVIVNVHHHSDRSETMADPIESELLMSNSSINHRPQKYSYNTPPIMHEIAQQQPNIPSASDIVPFKNNSTHIFYSGHRT</sequence>
<reference evidence="1" key="1">
    <citation type="journal article" date="2023" name="bioRxiv">
        <title>Scaffold-level genome assemblies of two parasitoid biocontrol wasps reveal the parthenogenesis mechanism and an associated novel virus.</title>
        <authorList>
            <person name="Inwood S."/>
            <person name="Skelly J."/>
            <person name="Guhlin J."/>
            <person name="Harrop T."/>
            <person name="Goldson S."/>
            <person name="Dearden P."/>
        </authorList>
    </citation>
    <scope>NUCLEOTIDE SEQUENCE</scope>
    <source>
        <strain evidence="1">Irish</strain>
        <tissue evidence="1">Whole body</tissue>
    </source>
</reference>
<proteinExistence type="predicted"/>
<gene>
    <name evidence="1" type="ORF">PV328_007623</name>
</gene>
<accession>A0AA39C959</accession>
<comment type="caution">
    <text evidence="1">The sequence shown here is derived from an EMBL/GenBank/DDBJ whole genome shotgun (WGS) entry which is preliminary data.</text>
</comment>